<reference evidence="2" key="2">
    <citation type="submission" date="2024-02" db="EMBL/GenBank/DDBJ databases">
        <title>Neisseria leonii sp. nov.</title>
        <authorList>
            <person name="Boutroux M."/>
            <person name="Favre-Rochex S."/>
            <person name="Gorgette O."/>
            <person name="Touak G."/>
            <person name="Muhle E."/>
            <person name="Chesneau O."/>
            <person name="Clermont D."/>
            <person name="Rahi P."/>
        </authorList>
    </citation>
    <scope>NUCLEOTIDE SEQUENCE</scope>
    <source>
        <strain evidence="2">51.81</strain>
    </source>
</reference>
<proteinExistence type="predicted"/>
<organism evidence="1">
    <name type="scientific">Neisseria leonii</name>
    <dbReference type="NCBI Taxonomy" id="2995413"/>
    <lineage>
        <taxon>Bacteria</taxon>
        <taxon>Pseudomonadati</taxon>
        <taxon>Pseudomonadota</taxon>
        <taxon>Betaproteobacteria</taxon>
        <taxon>Neisseriales</taxon>
        <taxon>Neisseriaceae</taxon>
        <taxon>Neisseria</taxon>
    </lineage>
</organism>
<dbReference type="RefSeq" id="WP_274585027.1">
    <property type="nucleotide sequence ID" value="NZ_CP145811.1"/>
</dbReference>
<accession>A0A9X4E4I6</accession>
<evidence type="ECO:0000313" key="2">
    <source>
        <dbReference type="EMBL" id="WWY02353.1"/>
    </source>
</evidence>
<keyword evidence="3" id="KW-1185">Reference proteome</keyword>
<dbReference type="Proteomes" id="UP001149607">
    <property type="component" value="Chromosome"/>
</dbReference>
<reference evidence="1" key="1">
    <citation type="submission" date="2022-10" db="EMBL/GenBank/DDBJ databases">
        <authorList>
            <person name="Boutroux M."/>
        </authorList>
    </citation>
    <scope>NUCLEOTIDE SEQUENCE</scope>
    <source>
        <strain evidence="1">51.81</strain>
    </source>
</reference>
<evidence type="ECO:0000313" key="1">
    <source>
        <dbReference type="EMBL" id="MDD9327856.1"/>
    </source>
</evidence>
<gene>
    <name evidence="1" type="ORF">ORY91_001269</name>
    <name evidence="2" type="ORF">V9W64_06365</name>
</gene>
<dbReference type="EMBL" id="CP146598">
    <property type="protein sequence ID" value="WWY02353.1"/>
    <property type="molecule type" value="Genomic_DNA"/>
</dbReference>
<sequence length="220" mass="22700">MAMDTVNRSIIITAAARFGADLAADGKALKQALHRQSGLDARRLSGLSLTAALGCLQLRQTAGPVGDCAVYAAAPFASPPLFDKMADNVLNCGTAMPLDFIANLHNAPAFYAAQVLGSRGASLLLAADNRPESWPQILYLAAGSLPAEGRIAVGWCYEPPAGGGRSDSIWLLLEEAATAGQPGFSAACGCPAAVPDTGGYWQGVADWLHGLPSAVPRPSR</sequence>
<dbReference type="AlphaFoldDB" id="A0A9X4E4I6"/>
<evidence type="ECO:0000313" key="3">
    <source>
        <dbReference type="Proteomes" id="UP001149607"/>
    </source>
</evidence>
<name>A0A9X4E4I6_9NEIS</name>
<dbReference type="EMBL" id="JAPQFL010000003">
    <property type="protein sequence ID" value="MDD9327856.1"/>
    <property type="molecule type" value="Genomic_DNA"/>
</dbReference>
<protein>
    <submittedName>
        <fullName evidence="1">Uncharacterized protein</fullName>
    </submittedName>
</protein>